<dbReference type="RefSeq" id="WP_180140049.1">
    <property type="nucleotide sequence ID" value="NZ_CAADHO010000003.1"/>
</dbReference>
<dbReference type="GO" id="GO:0015833">
    <property type="term" value="P:peptide transport"/>
    <property type="evidence" value="ECO:0007669"/>
    <property type="project" value="InterPro"/>
</dbReference>
<dbReference type="InterPro" id="IPR027417">
    <property type="entry name" value="P-loop_NTPase"/>
</dbReference>
<feature type="domain" description="ABC transporter" evidence="4">
    <location>
        <begin position="283"/>
        <end position="523"/>
    </location>
</feature>
<dbReference type="InterPro" id="IPR017871">
    <property type="entry name" value="ABC_transporter-like_CS"/>
</dbReference>
<dbReference type="Pfam" id="PF00005">
    <property type="entry name" value="ABC_tran"/>
    <property type="match status" value="2"/>
</dbReference>
<dbReference type="Gene3D" id="3.40.50.300">
    <property type="entry name" value="P-loop containing nucleotide triphosphate hydrolases"/>
    <property type="match status" value="2"/>
</dbReference>
<keyword evidence="3" id="KW-0067">ATP-binding</keyword>
<evidence type="ECO:0000256" key="1">
    <source>
        <dbReference type="ARBA" id="ARBA00022448"/>
    </source>
</evidence>
<dbReference type="Proteomes" id="UP000507962">
    <property type="component" value="Unassembled WGS sequence"/>
</dbReference>
<dbReference type="Pfam" id="PF08352">
    <property type="entry name" value="oligo_HPY"/>
    <property type="match status" value="1"/>
</dbReference>
<dbReference type="NCBIfam" id="NF007739">
    <property type="entry name" value="PRK10419.1"/>
    <property type="match status" value="2"/>
</dbReference>
<dbReference type="InterPro" id="IPR003439">
    <property type="entry name" value="ABC_transporter-like_ATP-bd"/>
</dbReference>
<evidence type="ECO:0000313" key="6">
    <source>
        <dbReference type="Proteomes" id="UP000507962"/>
    </source>
</evidence>
<dbReference type="FunFam" id="3.40.50.300:FF:002585">
    <property type="entry name" value="Glutathione import ATP-binding protein GsiA"/>
    <property type="match status" value="1"/>
</dbReference>
<dbReference type="CDD" id="cd03257">
    <property type="entry name" value="ABC_NikE_OppD_transporters"/>
    <property type="match status" value="2"/>
</dbReference>
<organism evidence="5 6">
    <name type="scientific">Desulfoluna butyratoxydans</name>
    <dbReference type="NCBI Taxonomy" id="231438"/>
    <lineage>
        <taxon>Bacteria</taxon>
        <taxon>Pseudomonadati</taxon>
        <taxon>Thermodesulfobacteriota</taxon>
        <taxon>Desulfobacteria</taxon>
        <taxon>Desulfobacterales</taxon>
        <taxon>Desulfolunaceae</taxon>
        <taxon>Desulfoluna</taxon>
    </lineage>
</organism>
<dbReference type="PROSITE" id="PS50893">
    <property type="entry name" value="ABC_TRANSPORTER_2"/>
    <property type="match status" value="2"/>
</dbReference>
<dbReference type="AlphaFoldDB" id="A0A4U8YLD0"/>
<dbReference type="SUPFAM" id="SSF52540">
    <property type="entry name" value="P-loop containing nucleoside triphosphate hydrolases"/>
    <property type="match status" value="2"/>
</dbReference>
<reference evidence="5 6" key="1">
    <citation type="submission" date="2019-03" db="EMBL/GenBank/DDBJ databases">
        <authorList>
            <person name="Nijsse B."/>
        </authorList>
    </citation>
    <scope>NUCLEOTIDE SEQUENCE [LARGE SCALE GENOMIC DNA]</scope>
    <source>
        <strain evidence="5">Desulfoluna butyratoxydans MSL71</strain>
    </source>
</reference>
<protein>
    <submittedName>
        <fullName evidence="5">Abc transporter</fullName>
    </submittedName>
</protein>
<dbReference type="GO" id="GO:0016887">
    <property type="term" value="F:ATP hydrolysis activity"/>
    <property type="evidence" value="ECO:0007669"/>
    <property type="project" value="InterPro"/>
</dbReference>
<dbReference type="GO" id="GO:0005524">
    <property type="term" value="F:ATP binding"/>
    <property type="evidence" value="ECO:0007669"/>
    <property type="project" value="UniProtKB-KW"/>
</dbReference>
<gene>
    <name evidence="5" type="ORF">MSL71_21400</name>
</gene>
<keyword evidence="2" id="KW-0547">Nucleotide-binding</keyword>
<keyword evidence="1" id="KW-0813">Transport</keyword>
<keyword evidence="6" id="KW-1185">Reference proteome</keyword>
<dbReference type="EMBL" id="CAADHO010000003">
    <property type="protein sequence ID" value="VFQ44491.1"/>
    <property type="molecule type" value="Genomic_DNA"/>
</dbReference>
<dbReference type="InterPro" id="IPR003593">
    <property type="entry name" value="AAA+_ATPase"/>
</dbReference>
<dbReference type="GO" id="GO:0055085">
    <property type="term" value="P:transmembrane transport"/>
    <property type="evidence" value="ECO:0007669"/>
    <property type="project" value="UniProtKB-ARBA"/>
</dbReference>
<evidence type="ECO:0000313" key="5">
    <source>
        <dbReference type="EMBL" id="VFQ44491.1"/>
    </source>
</evidence>
<dbReference type="InterPro" id="IPR013563">
    <property type="entry name" value="Oligopep_ABC_C"/>
</dbReference>
<dbReference type="PROSITE" id="PS00211">
    <property type="entry name" value="ABC_TRANSPORTER_1"/>
    <property type="match status" value="2"/>
</dbReference>
<proteinExistence type="predicted"/>
<evidence type="ECO:0000259" key="4">
    <source>
        <dbReference type="PROSITE" id="PS50893"/>
    </source>
</evidence>
<dbReference type="SMART" id="SM00382">
    <property type="entry name" value="AAA"/>
    <property type="match status" value="2"/>
</dbReference>
<dbReference type="PANTHER" id="PTHR43776">
    <property type="entry name" value="TRANSPORT ATP-BINDING PROTEIN"/>
    <property type="match status" value="1"/>
</dbReference>
<feature type="domain" description="ABC transporter" evidence="4">
    <location>
        <begin position="13"/>
        <end position="263"/>
    </location>
</feature>
<dbReference type="InterPro" id="IPR050319">
    <property type="entry name" value="ABC_transp_ATP-bind"/>
</dbReference>
<sequence>MATHKKEKKNGLLTMTDIHIAGGQGERREEIIHGIDLTLKRGEVLGLIGESGAGKSTLGLAAMGYIRSGCEVTKGSIVFDGMDLITMSPSKRRKLWGPRIAYVAQSSAASFNPAHTLIRQFTEVPLQHGIAGKARAEEKAVKLYDRLNLPQPDQIGHRYPHQVSGGQLQRAMVAMAMAADPDIIIFDEPTTALDVTTQIEVLAAIRDVIRDKNTAAIYISHDLAVVAQMADRIMVLKDGNLVEEGEAEALLDDPKESYTRDLISVRLDKGKNRKGKKAGETLLKVDGVTAGYKKGERVLKEISLHVERQKTVAVVGESGSGKSTLARVITGLLPPSKGRIRFGGDLLKPKTAQRDRETLRRLQMIYQMPDVALNPRQILLEIIGRPLVFYFGMDKEAVRDRVLELLSMVELPEAYLHRYPSELSGGEKQRVCIARALAAEPDLIICDEVTSALDQLVAESVLNLLRRLQKELGVAYLFITHDLNTVKAIADEVVVMLKGRIVEQGPRADVLSPPHHAYTEKLLASVPEMDTDWLDNYLEGSVA</sequence>
<name>A0A4U8YLD0_9BACT</name>
<evidence type="ECO:0000256" key="2">
    <source>
        <dbReference type="ARBA" id="ARBA00022741"/>
    </source>
</evidence>
<dbReference type="PANTHER" id="PTHR43776:SF8">
    <property type="entry name" value="ABC TRANSPORTER, ATP-BINDING PROTEIN"/>
    <property type="match status" value="1"/>
</dbReference>
<accession>A0A4U8YLD0</accession>
<evidence type="ECO:0000256" key="3">
    <source>
        <dbReference type="ARBA" id="ARBA00022840"/>
    </source>
</evidence>